<dbReference type="AlphaFoldDB" id="A0A9C6X082"/>
<feature type="compositionally biased region" description="Basic and acidic residues" evidence="1">
    <location>
        <begin position="70"/>
        <end position="86"/>
    </location>
</feature>
<proteinExistence type="predicted"/>
<sequence>MARDIFSSKIVALNSLVSSIFRNTLSIDKMNGMDENMKILNSGKELLEMHYQYLHLVDSDEDTNDDDEKSNEGKKEDEDKHDSTSEKEEEEDEDKHDSTRMVFLSFVAAPVPHLTAKRDEMNTTQIYKMKFLGKSAEQEKKVKREEVDDEDTNDDDEKSNEGKKEDEDKHDSTSEKEEEEDEDKHDSTSEKEEEEDEDKHDSTDRDKEEEEDEDDMKECLLCGFQPKTKYAMKKHIKNHRDADKFRCTQCVLFTKVFRKTNVFPIVTFWYC</sequence>
<evidence type="ECO:0000256" key="1">
    <source>
        <dbReference type="SAM" id="MobiDB-lite"/>
    </source>
</evidence>
<dbReference type="RefSeq" id="XP_052124443.1">
    <property type="nucleotide sequence ID" value="XM_052268483.1"/>
</dbReference>
<protein>
    <submittedName>
        <fullName evidence="3">Myb-like protein X</fullName>
    </submittedName>
</protein>
<dbReference type="KEGG" id="foc:127749620"/>
<feature type="region of interest" description="Disordered" evidence="1">
    <location>
        <begin position="136"/>
        <end position="216"/>
    </location>
</feature>
<feature type="compositionally biased region" description="Acidic residues" evidence="1">
    <location>
        <begin position="59"/>
        <end position="69"/>
    </location>
</feature>
<organism evidence="2 3">
    <name type="scientific">Frankliniella occidentalis</name>
    <name type="common">Western flower thrips</name>
    <name type="synonym">Euthrips occidentalis</name>
    <dbReference type="NCBI Taxonomy" id="133901"/>
    <lineage>
        <taxon>Eukaryota</taxon>
        <taxon>Metazoa</taxon>
        <taxon>Ecdysozoa</taxon>
        <taxon>Arthropoda</taxon>
        <taxon>Hexapoda</taxon>
        <taxon>Insecta</taxon>
        <taxon>Pterygota</taxon>
        <taxon>Neoptera</taxon>
        <taxon>Paraneoptera</taxon>
        <taxon>Thysanoptera</taxon>
        <taxon>Terebrantia</taxon>
        <taxon>Thripoidea</taxon>
        <taxon>Thripidae</taxon>
        <taxon>Frankliniella</taxon>
    </lineage>
</organism>
<accession>A0A9C6X082</accession>
<feature type="compositionally biased region" description="Basic and acidic residues" evidence="1">
    <location>
        <begin position="136"/>
        <end position="146"/>
    </location>
</feature>
<feature type="compositionally biased region" description="Basic and acidic residues" evidence="1">
    <location>
        <begin position="159"/>
        <end position="175"/>
    </location>
</feature>
<keyword evidence="2" id="KW-1185">Reference proteome</keyword>
<name>A0A9C6X082_FRAOC</name>
<reference evidence="3" key="1">
    <citation type="submission" date="2025-08" db="UniProtKB">
        <authorList>
            <consortium name="RefSeq"/>
        </authorList>
    </citation>
    <scope>IDENTIFICATION</scope>
    <source>
        <tissue evidence="3">Whole organism</tissue>
    </source>
</reference>
<dbReference type="Proteomes" id="UP000504606">
    <property type="component" value="Unplaced"/>
</dbReference>
<feature type="compositionally biased region" description="Acidic residues" evidence="1">
    <location>
        <begin position="147"/>
        <end position="158"/>
    </location>
</feature>
<evidence type="ECO:0000313" key="2">
    <source>
        <dbReference type="Proteomes" id="UP000504606"/>
    </source>
</evidence>
<evidence type="ECO:0000313" key="3">
    <source>
        <dbReference type="RefSeq" id="XP_052124443.1"/>
    </source>
</evidence>
<feature type="region of interest" description="Disordered" evidence="1">
    <location>
        <begin position="58"/>
        <end position="99"/>
    </location>
</feature>
<dbReference type="GeneID" id="127749620"/>
<feature type="compositionally biased region" description="Acidic residues" evidence="1">
    <location>
        <begin position="207"/>
        <end position="216"/>
    </location>
</feature>
<gene>
    <name evidence="3" type="primary">LOC127749620</name>
</gene>